<evidence type="ECO:0000313" key="2">
    <source>
        <dbReference type="EMBL" id="MFD1055286.1"/>
    </source>
</evidence>
<proteinExistence type="predicted"/>
<gene>
    <name evidence="2" type="ORF">ACFQ2V_13290</name>
</gene>
<feature type="region of interest" description="Disordered" evidence="1">
    <location>
        <begin position="27"/>
        <end position="48"/>
    </location>
</feature>
<dbReference type="RefSeq" id="WP_386053238.1">
    <property type="nucleotide sequence ID" value="NZ_JBHTKH010000008.1"/>
</dbReference>
<evidence type="ECO:0000256" key="1">
    <source>
        <dbReference type="SAM" id="MobiDB-lite"/>
    </source>
</evidence>
<accession>A0ABW3MXI2</accession>
<name>A0ABW3MXI2_9MICO</name>
<reference evidence="3" key="1">
    <citation type="journal article" date="2019" name="Int. J. Syst. Evol. Microbiol.">
        <title>The Global Catalogue of Microorganisms (GCM) 10K type strain sequencing project: providing services to taxonomists for standard genome sequencing and annotation.</title>
        <authorList>
            <consortium name="The Broad Institute Genomics Platform"/>
            <consortium name="The Broad Institute Genome Sequencing Center for Infectious Disease"/>
            <person name="Wu L."/>
            <person name="Ma J."/>
        </authorList>
    </citation>
    <scope>NUCLEOTIDE SEQUENCE [LARGE SCALE GENOMIC DNA]</scope>
    <source>
        <strain evidence="3">CCUG 57508</strain>
    </source>
</reference>
<comment type="caution">
    <text evidence="2">The sequence shown here is derived from an EMBL/GenBank/DDBJ whole genome shotgun (WGS) entry which is preliminary data.</text>
</comment>
<dbReference type="EMBL" id="JBHTKH010000008">
    <property type="protein sequence ID" value="MFD1055286.1"/>
    <property type="molecule type" value="Genomic_DNA"/>
</dbReference>
<evidence type="ECO:0000313" key="3">
    <source>
        <dbReference type="Proteomes" id="UP001597046"/>
    </source>
</evidence>
<sequence length="48" mass="5325">MTNVFAKHRLHHNLRTHRICTSTQIAHDGGRAGWSGGRSNRVRSTADG</sequence>
<organism evidence="2 3">
    <name type="scientific">Terrabacter terrigena</name>
    <dbReference type="NCBI Taxonomy" id="574718"/>
    <lineage>
        <taxon>Bacteria</taxon>
        <taxon>Bacillati</taxon>
        <taxon>Actinomycetota</taxon>
        <taxon>Actinomycetes</taxon>
        <taxon>Micrococcales</taxon>
        <taxon>Intrasporangiaceae</taxon>
        <taxon>Terrabacter</taxon>
    </lineage>
</organism>
<protein>
    <submittedName>
        <fullName evidence="2">Uncharacterized protein</fullName>
    </submittedName>
</protein>
<dbReference type="Proteomes" id="UP001597046">
    <property type="component" value="Unassembled WGS sequence"/>
</dbReference>
<keyword evidence="3" id="KW-1185">Reference proteome</keyword>